<keyword evidence="2" id="KW-1185">Reference proteome</keyword>
<gene>
    <name evidence="1" type="ORF">PHMEG_00017123</name>
</gene>
<sequence>MKFVNRDDAVQKLVDIHFSLRSWKSGCTRGSPRQIPLMDNLYGMGKTEFGLRYINECRKILTNPNSNLDSEKKAHEGAIPLVDNLYGMGKTEFGLRYINECRKILTNPNSNLDSEKREFRKELSACRTIRIDVYEGAFVGQEPHFNVVNELILKAVLVQLTRTPSNDVLTSKPEDTWKTYVESLAGALGLHVLFIVIDESGRGFEDPRGELASQKLFTEFSAYVLESWCTASKVHFVVMG</sequence>
<reference evidence="2" key="1">
    <citation type="submission" date="2017-03" db="EMBL/GenBank/DDBJ databases">
        <title>Phytopthora megakarya and P. palmivora, two closely related causual agents of cacao black pod achieved similar genome size and gene model numbers by different mechanisms.</title>
        <authorList>
            <person name="Ali S."/>
            <person name="Shao J."/>
            <person name="Larry D.J."/>
            <person name="Kronmiller B."/>
            <person name="Shen D."/>
            <person name="Strem M.D."/>
            <person name="Melnick R.L."/>
            <person name="Guiltinan M.J."/>
            <person name="Tyler B.M."/>
            <person name="Meinhardt L.W."/>
            <person name="Bailey B.A."/>
        </authorList>
    </citation>
    <scope>NUCLEOTIDE SEQUENCE [LARGE SCALE GENOMIC DNA]</scope>
    <source>
        <strain evidence="2">zdho120</strain>
    </source>
</reference>
<evidence type="ECO:0000313" key="2">
    <source>
        <dbReference type="Proteomes" id="UP000198211"/>
    </source>
</evidence>
<accession>A0A225VZP3</accession>
<comment type="caution">
    <text evidence="1">The sequence shown here is derived from an EMBL/GenBank/DDBJ whole genome shotgun (WGS) entry which is preliminary data.</text>
</comment>
<dbReference type="AlphaFoldDB" id="A0A225VZP3"/>
<proteinExistence type="predicted"/>
<dbReference type="Proteomes" id="UP000198211">
    <property type="component" value="Unassembled WGS sequence"/>
</dbReference>
<name>A0A225VZP3_9STRA</name>
<protein>
    <submittedName>
        <fullName evidence="1">Crinkler (CRN)</fullName>
    </submittedName>
</protein>
<dbReference type="OrthoDB" id="92143at2759"/>
<dbReference type="EMBL" id="NBNE01002567">
    <property type="protein sequence ID" value="OWZ10080.1"/>
    <property type="molecule type" value="Genomic_DNA"/>
</dbReference>
<evidence type="ECO:0000313" key="1">
    <source>
        <dbReference type="EMBL" id="OWZ10080.1"/>
    </source>
</evidence>
<organism evidence="1 2">
    <name type="scientific">Phytophthora megakarya</name>
    <dbReference type="NCBI Taxonomy" id="4795"/>
    <lineage>
        <taxon>Eukaryota</taxon>
        <taxon>Sar</taxon>
        <taxon>Stramenopiles</taxon>
        <taxon>Oomycota</taxon>
        <taxon>Peronosporomycetes</taxon>
        <taxon>Peronosporales</taxon>
        <taxon>Peronosporaceae</taxon>
        <taxon>Phytophthora</taxon>
    </lineage>
</organism>